<protein>
    <recommendedName>
        <fullName evidence="2">GP-PDE domain-containing protein</fullName>
    </recommendedName>
</protein>
<dbReference type="SUPFAM" id="SSF51695">
    <property type="entry name" value="PLC-like phosphodiesterases"/>
    <property type="match status" value="1"/>
</dbReference>
<reference evidence="3" key="2">
    <citation type="journal article" date="2020" name="Microorganisms">
        <title>Osmotic Adaptation and Compatible Solute Biosynthesis of Phototrophic Bacteria as Revealed from Genome Analyses.</title>
        <authorList>
            <person name="Imhoff J.F."/>
            <person name="Rahn T."/>
            <person name="Kunzel S."/>
            <person name="Keller A."/>
            <person name="Neulinger S.C."/>
        </authorList>
    </citation>
    <scope>NUCLEOTIDE SEQUENCE</scope>
    <source>
        <strain evidence="3">LMG 28126</strain>
    </source>
</reference>
<gene>
    <name evidence="3" type="ORF">CCR87_15935</name>
</gene>
<name>A0A934TNE9_9RHOB</name>
<sequence length="275" mass="28846">MAACFPALAHPLPLAIAHRGGALEAEENTTEAFAHAAALGYRFIETDVRVTRDGVAVLHHDATLARMCGRPEAVADLTWAALSEVRTRGGAAIPRLDAVLADLADMRFVLEAKSDDAVPAMAAAIRSAGAVGRVCVGAFSPARTARLRAALGPDLAWSPAHLGVARVWLAGCGLPVAMPGCAAIQVPVRFRGVPVVTRGLLRAARRAGMQVHVWTVDAPDEMARLLDLGVHGIITDRPTVLRRVLTDRDQWTGGPTNGAPRIRTPGSAPDSSSHG</sequence>
<feature type="region of interest" description="Disordered" evidence="1">
    <location>
        <begin position="248"/>
        <end position="275"/>
    </location>
</feature>
<organism evidence="3 4">
    <name type="scientific">Rhodobaculum claviforme</name>
    <dbReference type="NCBI Taxonomy" id="1549854"/>
    <lineage>
        <taxon>Bacteria</taxon>
        <taxon>Pseudomonadati</taxon>
        <taxon>Pseudomonadota</taxon>
        <taxon>Alphaproteobacteria</taxon>
        <taxon>Rhodobacterales</taxon>
        <taxon>Paracoccaceae</taxon>
        <taxon>Rhodobaculum</taxon>
    </lineage>
</organism>
<reference evidence="3" key="1">
    <citation type="submission" date="2017-05" db="EMBL/GenBank/DDBJ databases">
        <authorList>
            <person name="Imhoff J.F."/>
            <person name="Rahn T."/>
            <person name="Kuenzel S."/>
            <person name="Neulinger S.C."/>
        </authorList>
    </citation>
    <scope>NUCLEOTIDE SEQUENCE</scope>
    <source>
        <strain evidence="3">LMG 28126</strain>
    </source>
</reference>
<dbReference type="PANTHER" id="PTHR43805">
    <property type="entry name" value="GLYCEROPHOSPHORYL DIESTER PHOSPHODIESTERASE"/>
    <property type="match status" value="1"/>
</dbReference>
<evidence type="ECO:0000259" key="2">
    <source>
        <dbReference type="PROSITE" id="PS51704"/>
    </source>
</evidence>
<dbReference type="RefSeq" id="WP_201158570.1">
    <property type="nucleotide sequence ID" value="NZ_NHSD01000325.1"/>
</dbReference>
<dbReference type="InterPro" id="IPR030395">
    <property type="entry name" value="GP_PDE_dom"/>
</dbReference>
<dbReference type="AlphaFoldDB" id="A0A934TNE9"/>
<dbReference type="Gene3D" id="3.20.20.190">
    <property type="entry name" value="Phosphatidylinositol (PI) phosphodiesterase"/>
    <property type="match status" value="1"/>
</dbReference>
<evidence type="ECO:0000313" key="4">
    <source>
        <dbReference type="Proteomes" id="UP000706333"/>
    </source>
</evidence>
<dbReference type="Pfam" id="PF03009">
    <property type="entry name" value="GDPD"/>
    <property type="match status" value="1"/>
</dbReference>
<dbReference type="EMBL" id="NHSD01000325">
    <property type="protein sequence ID" value="MBK5928806.1"/>
    <property type="molecule type" value="Genomic_DNA"/>
</dbReference>
<feature type="domain" description="GP-PDE" evidence="2">
    <location>
        <begin position="13"/>
        <end position="245"/>
    </location>
</feature>
<comment type="caution">
    <text evidence="3">The sequence shown here is derived from an EMBL/GenBank/DDBJ whole genome shotgun (WGS) entry which is preliminary data.</text>
</comment>
<evidence type="ECO:0000256" key="1">
    <source>
        <dbReference type="SAM" id="MobiDB-lite"/>
    </source>
</evidence>
<dbReference type="GO" id="GO:0008081">
    <property type="term" value="F:phosphoric diester hydrolase activity"/>
    <property type="evidence" value="ECO:0007669"/>
    <property type="project" value="InterPro"/>
</dbReference>
<dbReference type="PANTHER" id="PTHR43805:SF1">
    <property type="entry name" value="GP-PDE DOMAIN-CONTAINING PROTEIN"/>
    <property type="match status" value="1"/>
</dbReference>
<dbReference type="GO" id="GO:0006629">
    <property type="term" value="P:lipid metabolic process"/>
    <property type="evidence" value="ECO:0007669"/>
    <property type="project" value="InterPro"/>
</dbReference>
<dbReference type="Proteomes" id="UP000706333">
    <property type="component" value="Unassembled WGS sequence"/>
</dbReference>
<keyword evidence="4" id="KW-1185">Reference proteome</keyword>
<dbReference type="InterPro" id="IPR017946">
    <property type="entry name" value="PLC-like_Pdiesterase_TIM-brl"/>
</dbReference>
<accession>A0A934TNE9</accession>
<evidence type="ECO:0000313" key="3">
    <source>
        <dbReference type="EMBL" id="MBK5928806.1"/>
    </source>
</evidence>
<dbReference type="PROSITE" id="PS51704">
    <property type="entry name" value="GP_PDE"/>
    <property type="match status" value="1"/>
</dbReference>
<proteinExistence type="predicted"/>